<comment type="cofactor">
    <cofactor evidence="5">
        <name>Mn(2+)</name>
        <dbReference type="ChEBI" id="CHEBI:29035"/>
    </cofactor>
    <text evidence="5">Binds 2 manganese ions per subunit.</text>
</comment>
<evidence type="ECO:0000256" key="4">
    <source>
        <dbReference type="ARBA" id="ARBA00023211"/>
    </source>
</evidence>
<dbReference type="HAMAP" id="MF_00737">
    <property type="entry name" value="Formimidoylglutam"/>
    <property type="match status" value="1"/>
</dbReference>
<evidence type="ECO:0000256" key="1">
    <source>
        <dbReference type="ARBA" id="ARBA00022723"/>
    </source>
</evidence>
<evidence type="ECO:0000256" key="7">
    <source>
        <dbReference type="PROSITE-ProRule" id="PRU00742"/>
    </source>
</evidence>
<dbReference type="InterPro" id="IPR006035">
    <property type="entry name" value="Ureohydrolase"/>
</dbReference>
<keyword evidence="3 5" id="KW-0369">Histidine metabolism</keyword>
<dbReference type="PROSITE" id="PS51409">
    <property type="entry name" value="ARGINASE_2"/>
    <property type="match status" value="1"/>
</dbReference>
<evidence type="ECO:0000313" key="10">
    <source>
        <dbReference type="EMBL" id="WTY93585.1"/>
    </source>
</evidence>
<evidence type="ECO:0000256" key="2">
    <source>
        <dbReference type="ARBA" id="ARBA00022801"/>
    </source>
</evidence>
<dbReference type="PANTHER" id="PTHR11358:SF35">
    <property type="entry name" value="FORMIMIDOYLGLUTAMASE"/>
    <property type="match status" value="1"/>
</dbReference>
<dbReference type="GO" id="GO:0033389">
    <property type="term" value="P:putrescine biosynthetic process from arginine, via agmatine"/>
    <property type="evidence" value="ECO:0007669"/>
    <property type="project" value="TreeGrafter"/>
</dbReference>
<dbReference type="InterPro" id="IPR005923">
    <property type="entry name" value="HutG"/>
</dbReference>
<feature type="binding site" evidence="5">
    <location>
        <position position="161"/>
    </location>
    <ligand>
        <name>Mn(2+)</name>
        <dbReference type="ChEBI" id="CHEBI:29035"/>
        <label>1</label>
    </ligand>
</feature>
<evidence type="ECO:0000256" key="5">
    <source>
        <dbReference type="HAMAP-Rule" id="MF_00737"/>
    </source>
</evidence>
<dbReference type="Pfam" id="PF00491">
    <property type="entry name" value="Arginase"/>
    <property type="match status" value="1"/>
</dbReference>
<name>A0AAU3GP47_9ACTN</name>
<keyword evidence="1 5" id="KW-0479">Metal-binding</keyword>
<comment type="catalytic activity">
    <reaction evidence="5">
        <text>N-formimidoyl-L-glutamate + H2O = formamide + L-glutamate</text>
        <dbReference type="Rhea" id="RHEA:22492"/>
        <dbReference type="ChEBI" id="CHEBI:15377"/>
        <dbReference type="ChEBI" id="CHEBI:16397"/>
        <dbReference type="ChEBI" id="CHEBI:29985"/>
        <dbReference type="ChEBI" id="CHEBI:58928"/>
        <dbReference type="EC" id="3.5.3.8"/>
    </reaction>
</comment>
<evidence type="ECO:0000256" key="8">
    <source>
        <dbReference type="RuleBase" id="RU003684"/>
    </source>
</evidence>
<gene>
    <name evidence="5 10" type="primary">hutG</name>
    <name evidence="10" type="ORF">OG626_01145</name>
</gene>
<evidence type="ECO:0000256" key="6">
    <source>
        <dbReference type="NCBIfam" id="TIGR01227"/>
    </source>
</evidence>
<dbReference type="InterPro" id="IPR023696">
    <property type="entry name" value="Ureohydrolase_dom_sf"/>
</dbReference>
<organism evidence="10">
    <name type="scientific">Streptomyces sp. NBC_01401</name>
    <dbReference type="NCBI Taxonomy" id="2903854"/>
    <lineage>
        <taxon>Bacteria</taxon>
        <taxon>Bacillati</taxon>
        <taxon>Actinomycetota</taxon>
        <taxon>Actinomycetes</taxon>
        <taxon>Kitasatosporales</taxon>
        <taxon>Streptomycetaceae</taxon>
        <taxon>Streptomyces</taxon>
    </lineage>
</organism>
<keyword evidence="4 5" id="KW-0464">Manganese</keyword>
<comment type="similarity">
    <text evidence="5 7 8">Belongs to the arginase family.</text>
</comment>
<reference evidence="10" key="1">
    <citation type="submission" date="2022-10" db="EMBL/GenBank/DDBJ databases">
        <title>The complete genomes of actinobacterial strains from the NBC collection.</title>
        <authorList>
            <person name="Joergensen T.S."/>
            <person name="Alvarez Arevalo M."/>
            <person name="Sterndorff E.B."/>
            <person name="Faurdal D."/>
            <person name="Vuksanovic O."/>
            <person name="Mourched A.-S."/>
            <person name="Charusanti P."/>
            <person name="Shaw S."/>
            <person name="Blin K."/>
            <person name="Weber T."/>
        </authorList>
    </citation>
    <scope>NUCLEOTIDE SEQUENCE</scope>
    <source>
        <strain evidence="10">NBC_01401</strain>
    </source>
</reference>
<comment type="pathway">
    <text evidence="5">Amino-acid degradation; L-histidine degradation into L-glutamate; L-glutamate from N-formimidoyl-L-glutamate (hydrolase route): step 1/1.</text>
</comment>
<dbReference type="NCBIfam" id="TIGR01227">
    <property type="entry name" value="hutG"/>
    <property type="match status" value="1"/>
</dbReference>
<proteinExistence type="inferred from homology"/>
<dbReference type="AlphaFoldDB" id="A0AAU3GP47"/>
<dbReference type="EC" id="3.5.3.8" evidence="5 6"/>
<dbReference type="GO" id="GO:0019556">
    <property type="term" value="P:L-histidine catabolic process to glutamate and formamide"/>
    <property type="evidence" value="ECO:0007669"/>
    <property type="project" value="UniProtKB-UniRule"/>
</dbReference>
<feature type="binding site" evidence="5">
    <location>
        <position position="157"/>
    </location>
    <ligand>
        <name>Mn(2+)</name>
        <dbReference type="ChEBI" id="CHEBI:29035"/>
        <label>1</label>
    </ligand>
</feature>
<accession>A0AAU3GP47</accession>
<dbReference type="InterPro" id="IPR020855">
    <property type="entry name" value="Ureohydrolase_Mn_BS"/>
</dbReference>
<dbReference type="Gene3D" id="3.40.800.10">
    <property type="entry name" value="Ureohydrolase domain"/>
    <property type="match status" value="1"/>
</dbReference>
<comment type="function">
    <text evidence="5">Catalyzes the conversion of N-formimidoyl-L-glutamate to L-glutamate and formamide.</text>
</comment>
<feature type="binding site" evidence="5">
    <location>
        <position position="248"/>
    </location>
    <ligand>
        <name>Mn(2+)</name>
        <dbReference type="ChEBI" id="CHEBI:29035"/>
        <label>2</label>
    </ligand>
</feature>
<dbReference type="PROSITE" id="PS01053">
    <property type="entry name" value="ARGINASE_1"/>
    <property type="match status" value="1"/>
</dbReference>
<feature type="binding site" evidence="5">
    <location>
        <position position="159"/>
    </location>
    <ligand>
        <name>Mn(2+)</name>
        <dbReference type="ChEBI" id="CHEBI:29035"/>
        <label>2</label>
    </ligand>
</feature>
<protein>
    <recommendedName>
        <fullName evidence="5 6">Formimidoylglutamase</fullName>
        <ecNumber evidence="5 6">3.5.3.8</ecNumber>
    </recommendedName>
    <alternativeName>
        <fullName evidence="5">Formiminoglutamase</fullName>
    </alternativeName>
    <alternativeName>
        <fullName evidence="5">Formiminoglutamate hydrolase</fullName>
    </alternativeName>
</protein>
<feature type="region of interest" description="Disordered" evidence="9">
    <location>
        <begin position="1"/>
        <end position="28"/>
    </location>
</feature>
<feature type="binding site" evidence="5">
    <location>
        <position position="248"/>
    </location>
    <ligand>
        <name>Mn(2+)</name>
        <dbReference type="ChEBI" id="CHEBI:29035"/>
        <label>1</label>
    </ligand>
</feature>
<dbReference type="EMBL" id="CP109535">
    <property type="protein sequence ID" value="WTY93585.1"/>
    <property type="molecule type" value="Genomic_DNA"/>
</dbReference>
<sequence>MNTPPSPRSTPDAHARPAWTGRVDGPGAAHRRWHSAVNADDATTPGTAVIGFRSDEGVRRNGGRRGAADGPGEIRRALASKALDAGIVVHDMGDVTVVGEDLEDGHDRLAAAVSSLVRAGHLPLVLGGGHETAYGSYQGLAAAGALDGRRLGILNLDAHFDLREATRATSGTPFRQIAGLEAGRGAPFTYAVVGISEPSNTTALFDTANALNVRYRTDEECQERHLSEVLDFVARFVESVDVLYLTIDLDVLPAASAPGVSAPAAVGVPPTVVVEICKAVAADPKLTLADIVELNPAYDIDHRTAGLAARLAHTLTVGSQRARSRATAPTGTDAAPVG</sequence>
<dbReference type="SUPFAM" id="SSF52768">
    <property type="entry name" value="Arginase/deacetylase"/>
    <property type="match status" value="1"/>
</dbReference>
<dbReference type="CDD" id="cd09988">
    <property type="entry name" value="Formimidoylglutamase"/>
    <property type="match status" value="1"/>
</dbReference>
<dbReference type="GO" id="GO:0030145">
    <property type="term" value="F:manganese ion binding"/>
    <property type="evidence" value="ECO:0007669"/>
    <property type="project" value="UniProtKB-UniRule"/>
</dbReference>
<keyword evidence="2 5" id="KW-0378">Hydrolase</keyword>
<feature type="binding site" evidence="5">
    <location>
        <position position="157"/>
    </location>
    <ligand>
        <name>Mn(2+)</name>
        <dbReference type="ChEBI" id="CHEBI:29035"/>
        <label>2</label>
    </ligand>
</feature>
<evidence type="ECO:0000256" key="3">
    <source>
        <dbReference type="ARBA" id="ARBA00022808"/>
    </source>
</evidence>
<evidence type="ECO:0000256" key="9">
    <source>
        <dbReference type="SAM" id="MobiDB-lite"/>
    </source>
</evidence>
<feature type="binding site" evidence="5">
    <location>
        <position position="130"/>
    </location>
    <ligand>
        <name>Mn(2+)</name>
        <dbReference type="ChEBI" id="CHEBI:29035"/>
        <label>1</label>
    </ligand>
</feature>
<dbReference type="GO" id="GO:0008783">
    <property type="term" value="F:agmatinase activity"/>
    <property type="evidence" value="ECO:0007669"/>
    <property type="project" value="TreeGrafter"/>
</dbReference>
<dbReference type="GO" id="GO:0050415">
    <property type="term" value="F:formimidoylglutamase activity"/>
    <property type="evidence" value="ECO:0007669"/>
    <property type="project" value="UniProtKB-UniRule"/>
</dbReference>
<feature type="binding site" evidence="5">
    <location>
        <position position="250"/>
    </location>
    <ligand>
        <name>Mn(2+)</name>
        <dbReference type="ChEBI" id="CHEBI:29035"/>
        <label>2</label>
    </ligand>
</feature>
<dbReference type="PANTHER" id="PTHR11358">
    <property type="entry name" value="ARGINASE/AGMATINASE"/>
    <property type="match status" value="1"/>
</dbReference>